<dbReference type="AlphaFoldDB" id="A0A2A6C868"/>
<evidence type="ECO:0000313" key="1">
    <source>
        <dbReference type="EnsemblMetazoa" id="PPA26621.1"/>
    </source>
</evidence>
<keyword evidence="2" id="KW-1185">Reference proteome</keyword>
<evidence type="ECO:0000313" key="2">
    <source>
        <dbReference type="Proteomes" id="UP000005239"/>
    </source>
</evidence>
<dbReference type="EnsemblMetazoa" id="PPA26621.1">
    <property type="protein sequence ID" value="PPA26621.1"/>
    <property type="gene ID" value="WBGene00116175"/>
</dbReference>
<proteinExistence type="predicted"/>
<accession>A0A2A6C868</accession>
<protein>
    <submittedName>
        <fullName evidence="1">Uncharacterized protein</fullName>
    </submittedName>
</protein>
<organism evidence="1 2">
    <name type="scientific">Pristionchus pacificus</name>
    <name type="common">Parasitic nematode worm</name>
    <dbReference type="NCBI Taxonomy" id="54126"/>
    <lineage>
        <taxon>Eukaryota</taxon>
        <taxon>Metazoa</taxon>
        <taxon>Ecdysozoa</taxon>
        <taxon>Nematoda</taxon>
        <taxon>Chromadorea</taxon>
        <taxon>Rhabditida</taxon>
        <taxon>Rhabditina</taxon>
        <taxon>Diplogasteromorpha</taxon>
        <taxon>Diplogasteroidea</taxon>
        <taxon>Neodiplogasteridae</taxon>
        <taxon>Pristionchus</taxon>
    </lineage>
</organism>
<name>A0A2A6C868_PRIPA</name>
<accession>A0A8R1YMZ0</accession>
<reference evidence="1" key="2">
    <citation type="submission" date="2022-06" db="UniProtKB">
        <authorList>
            <consortium name="EnsemblMetazoa"/>
        </authorList>
    </citation>
    <scope>IDENTIFICATION</scope>
    <source>
        <strain evidence="1">PS312</strain>
    </source>
</reference>
<dbReference type="Proteomes" id="UP000005239">
    <property type="component" value="Unassembled WGS sequence"/>
</dbReference>
<sequence>MNTVFVALLFVALLGLAVARPSSITSSSEMDQELRELRTLLDDIYDEAAARKVRSLNPVKRESSRPRSQRIATIWG</sequence>
<reference evidence="2" key="1">
    <citation type="journal article" date="2008" name="Nat. Genet.">
        <title>The Pristionchus pacificus genome provides a unique perspective on nematode lifestyle and parasitism.</title>
        <authorList>
            <person name="Dieterich C."/>
            <person name="Clifton S.W."/>
            <person name="Schuster L.N."/>
            <person name="Chinwalla A."/>
            <person name="Delehaunty K."/>
            <person name="Dinkelacker I."/>
            <person name="Fulton L."/>
            <person name="Fulton R."/>
            <person name="Godfrey J."/>
            <person name="Minx P."/>
            <person name="Mitreva M."/>
            <person name="Roeseler W."/>
            <person name="Tian H."/>
            <person name="Witte H."/>
            <person name="Yang S.P."/>
            <person name="Wilson R.K."/>
            <person name="Sommer R.J."/>
        </authorList>
    </citation>
    <scope>NUCLEOTIDE SEQUENCE [LARGE SCALE GENOMIC DNA]</scope>
    <source>
        <strain evidence="2">PS312</strain>
    </source>
</reference>
<gene>
    <name evidence="1" type="primary">WBGene00116175</name>
</gene>